<sequence>MSDRKDLSGKFIKVSEPEPHVLLVELSRGPVNAFHEPFWREFGRVFDDISNDPSVRAVVLASSLPKLFSGGLDFGGLSSLGTFDKDPGRKALQIREHIAQFQDSIAAPERCPVPVIAAIHGVAYGLAIDIMSACDVRYAAENARFSVKEVDIGLAADIGTLARLPKITGNQSFVRELAFTGRDFSAAEALQMGLISKIVAGSRDQVVAAALQTAKLIASKSPIAVLGTKRVLLHARDNTVQSNLEYVATWNSAMLQSSDTPSALKGAMEKKSATFPNLGKPPTAKL</sequence>
<dbReference type="GO" id="GO:0005739">
    <property type="term" value="C:mitochondrion"/>
    <property type="evidence" value="ECO:0007669"/>
    <property type="project" value="TreeGrafter"/>
</dbReference>
<evidence type="ECO:0000256" key="4">
    <source>
        <dbReference type="ARBA" id="ARBA00023098"/>
    </source>
</evidence>
<dbReference type="Pfam" id="PF00378">
    <property type="entry name" value="ECH_1"/>
    <property type="match status" value="1"/>
</dbReference>
<proteinExistence type="inferred from homology"/>
<dbReference type="CDD" id="cd06558">
    <property type="entry name" value="crotonase-like"/>
    <property type="match status" value="1"/>
</dbReference>
<reference evidence="7 8" key="1">
    <citation type="submission" date="2021-08" db="EMBL/GenBank/DDBJ databases">
        <title>Draft Genome Sequence of Phanerochaete sordida strain YK-624.</title>
        <authorList>
            <person name="Mori T."/>
            <person name="Dohra H."/>
            <person name="Suzuki T."/>
            <person name="Kawagishi H."/>
            <person name="Hirai H."/>
        </authorList>
    </citation>
    <scope>NUCLEOTIDE SEQUENCE [LARGE SCALE GENOMIC DNA]</scope>
    <source>
        <strain evidence="7 8">YK-624</strain>
    </source>
</reference>
<comment type="similarity">
    <text evidence="2">Belongs to the enoyl-CoA hydratase/isomerase family.</text>
</comment>
<dbReference type="FunFam" id="1.10.12.10:FF:000004">
    <property type="entry name" value="Delta3,5-delta2,4-dienoyl-CoA isomerase"/>
    <property type="match status" value="1"/>
</dbReference>
<dbReference type="AlphaFoldDB" id="A0A9P3G4W9"/>
<evidence type="ECO:0000256" key="5">
    <source>
        <dbReference type="ARBA" id="ARBA00023235"/>
    </source>
</evidence>
<comment type="pathway">
    <text evidence="1">Lipid metabolism; fatty acid beta-oxidation.</text>
</comment>
<accession>A0A9P3G4W9</accession>
<evidence type="ECO:0000256" key="3">
    <source>
        <dbReference type="ARBA" id="ARBA00022832"/>
    </source>
</evidence>
<comment type="caution">
    <text evidence="7">The sequence shown here is derived from an EMBL/GenBank/DDBJ whole genome shotgun (WGS) entry which is preliminary data.</text>
</comment>
<evidence type="ECO:0000256" key="2">
    <source>
        <dbReference type="ARBA" id="ARBA00005254"/>
    </source>
</evidence>
<keyword evidence="8" id="KW-1185">Reference proteome</keyword>
<dbReference type="InterPro" id="IPR001753">
    <property type="entry name" value="Enoyl-CoA_hydra/iso"/>
</dbReference>
<evidence type="ECO:0000256" key="1">
    <source>
        <dbReference type="ARBA" id="ARBA00005005"/>
    </source>
</evidence>
<dbReference type="Gene3D" id="3.90.226.10">
    <property type="entry name" value="2-enoyl-CoA Hydratase, Chain A, domain 1"/>
    <property type="match status" value="1"/>
</dbReference>
<dbReference type="SUPFAM" id="SSF52096">
    <property type="entry name" value="ClpP/crotonase"/>
    <property type="match status" value="1"/>
</dbReference>
<dbReference type="Gene3D" id="1.10.12.10">
    <property type="entry name" value="Lyase 2-enoyl-coa Hydratase, Chain A, domain 2"/>
    <property type="match status" value="1"/>
</dbReference>
<dbReference type="InterPro" id="IPR029045">
    <property type="entry name" value="ClpP/crotonase-like_dom_sf"/>
</dbReference>
<keyword evidence="5" id="KW-0413">Isomerase</keyword>
<organism evidence="7 8">
    <name type="scientific">Phanerochaete sordida</name>
    <dbReference type="NCBI Taxonomy" id="48140"/>
    <lineage>
        <taxon>Eukaryota</taxon>
        <taxon>Fungi</taxon>
        <taxon>Dikarya</taxon>
        <taxon>Basidiomycota</taxon>
        <taxon>Agaricomycotina</taxon>
        <taxon>Agaricomycetes</taxon>
        <taxon>Polyporales</taxon>
        <taxon>Phanerochaetaceae</taxon>
        <taxon>Phanerochaete</taxon>
    </lineage>
</organism>
<protein>
    <submittedName>
        <fullName evidence="7">ClpP/crotonase</fullName>
    </submittedName>
</protein>
<dbReference type="OrthoDB" id="14970at2759"/>
<dbReference type="InterPro" id="IPR014748">
    <property type="entry name" value="Enoyl-CoA_hydra_C"/>
</dbReference>
<evidence type="ECO:0000313" key="8">
    <source>
        <dbReference type="Proteomes" id="UP000703269"/>
    </source>
</evidence>
<dbReference type="PANTHER" id="PTHR43149:SF1">
    <property type="entry name" value="DELTA(3,5)-DELTA(2,4)-DIENOYL-COA ISOMERASE, MITOCHONDRIAL"/>
    <property type="match status" value="1"/>
</dbReference>
<dbReference type="Proteomes" id="UP000703269">
    <property type="component" value="Unassembled WGS sequence"/>
</dbReference>
<keyword evidence="4" id="KW-0443">Lipid metabolism</keyword>
<keyword evidence="3" id="KW-0276">Fatty acid metabolism</keyword>
<evidence type="ECO:0000256" key="6">
    <source>
        <dbReference type="SAM" id="MobiDB-lite"/>
    </source>
</evidence>
<dbReference type="InterPro" id="IPR045002">
    <property type="entry name" value="Ech1-like"/>
</dbReference>
<evidence type="ECO:0000313" key="7">
    <source>
        <dbReference type="EMBL" id="GJE89223.1"/>
    </source>
</evidence>
<feature type="region of interest" description="Disordered" evidence="6">
    <location>
        <begin position="261"/>
        <end position="286"/>
    </location>
</feature>
<dbReference type="EMBL" id="BPQB01000012">
    <property type="protein sequence ID" value="GJE89223.1"/>
    <property type="molecule type" value="Genomic_DNA"/>
</dbReference>
<gene>
    <name evidence="7" type="ORF">PsYK624_053180</name>
</gene>
<dbReference type="GO" id="GO:0006631">
    <property type="term" value="P:fatty acid metabolic process"/>
    <property type="evidence" value="ECO:0007669"/>
    <property type="project" value="UniProtKB-KW"/>
</dbReference>
<name>A0A9P3G4W9_9APHY</name>
<dbReference type="GO" id="GO:0051750">
    <property type="term" value="F:delta(3,5)-delta(2,4)-dienoyl-CoA isomerase activity"/>
    <property type="evidence" value="ECO:0007669"/>
    <property type="project" value="TreeGrafter"/>
</dbReference>
<dbReference type="PANTHER" id="PTHR43149">
    <property type="entry name" value="ENOYL-COA HYDRATASE"/>
    <property type="match status" value="1"/>
</dbReference>